<feature type="domain" description="ABC transporter" evidence="7">
    <location>
        <begin position="4"/>
        <end position="246"/>
    </location>
</feature>
<evidence type="ECO:0000313" key="9">
    <source>
        <dbReference type="Proteomes" id="UP000254051"/>
    </source>
</evidence>
<keyword evidence="6" id="KW-0472">Membrane</keyword>
<dbReference type="GO" id="GO:0016887">
    <property type="term" value="F:ATP hydrolysis activity"/>
    <property type="evidence" value="ECO:0007669"/>
    <property type="project" value="InterPro"/>
</dbReference>
<dbReference type="InterPro" id="IPR003593">
    <property type="entry name" value="AAA+_ATPase"/>
</dbReference>
<proteinExistence type="predicted"/>
<name>A0A315ZZ33_9FIRM</name>
<dbReference type="SUPFAM" id="SSF50331">
    <property type="entry name" value="MOP-like"/>
    <property type="match status" value="1"/>
</dbReference>
<dbReference type="EMBL" id="UHJJ01000003">
    <property type="protein sequence ID" value="SUQ13499.1"/>
    <property type="molecule type" value="Genomic_DNA"/>
</dbReference>
<evidence type="ECO:0000313" key="8">
    <source>
        <dbReference type="EMBL" id="SUQ13499.1"/>
    </source>
</evidence>
<reference evidence="9" key="1">
    <citation type="submission" date="2017-07" db="EMBL/GenBank/DDBJ databases">
        <authorList>
            <person name="Varghese N."/>
            <person name="Submissions S."/>
        </authorList>
    </citation>
    <scope>NUCLEOTIDE SEQUENCE [LARGE SCALE GENOMIC DNA]</scope>
    <source>
        <strain evidence="9">NLAE-zl-C134</strain>
    </source>
</reference>
<keyword evidence="9" id="KW-1185">Reference proteome</keyword>
<dbReference type="InterPro" id="IPR008995">
    <property type="entry name" value="Mo/tungstate-bd_C_term_dom"/>
</dbReference>
<keyword evidence="2" id="KW-1003">Cell membrane</keyword>
<dbReference type="Gene3D" id="2.40.50.100">
    <property type="match status" value="1"/>
</dbReference>
<organism evidence="8 9">
    <name type="scientific">Faecalicatena contorta</name>
    <dbReference type="NCBI Taxonomy" id="39482"/>
    <lineage>
        <taxon>Bacteria</taxon>
        <taxon>Bacillati</taxon>
        <taxon>Bacillota</taxon>
        <taxon>Clostridia</taxon>
        <taxon>Lachnospirales</taxon>
        <taxon>Lachnospiraceae</taxon>
        <taxon>Faecalicatena</taxon>
    </lineage>
</organism>
<dbReference type="OrthoDB" id="9802264at2"/>
<keyword evidence="4 8" id="KW-0067">ATP-binding</keyword>
<dbReference type="AlphaFoldDB" id="A0A315ZZ33"/>
<dbReference type="Proteomes" id="UP000254051">
    <property type="component" value="Unassembled WGS sequence"/>
</dbReference>
<dbReference type="InterPro" id="IPR003439">
    <property type="entry name" value="ABC_transporter-like_ATP-bd"/>
</dbReference>
<keyword evidence="3" id="KW-0547">Nucleotide-binding</keyword>
<dbReference type="PROSITE" id="PS50893">
    <property type="entry name" value="ABC_TRANSPORTER_2"/>
    <property type="match status" value="1"/>
</dbReference>
<dbReference type="PANTHER" id="PTHR43875">
    <property type="entry name" value="MALTODEXTRIN IMPORT ATP-BINDING PROTEIN MSMX"/>
    <property type="match status" value="1"/>
</dbReference>
<dbReference type="FunFam" id="3.40.50.300:FF:000042">
    <property type="entry name" value="Maltose/maltodextrin ABC transporter, ATP-binding protein"/>
    <property type="match status" value="1"/>
</dbReference>
<evidence type="ECO:0000256" key="6">
    <source>
        <dbReference type="ARBA" id="ARBA00023136"/>
    </source>
</evidence>
<evidence type="ECO:0000256" key="5">
    <source>
        <dbReference type="ARBA" id="ARBA00022967"/>
    </source>
</evidence>
<dbReference type="PROSITE" id="PS00211">
    <property type="entry name" value="ABC_TRANSPORTER_1"/>
    <property type="match status" value="1"/>
</dbReference>
<dbReference type="Gene3D" id="3.40.50.300">
    <property type="entry name" value="P-loop containing nucleotide triphosphate hydrolases"/>
    <property type="match status" value="1"/>
</dbReference>
<evidence type="ECO:0000256" key="2">
    <source>
        <dbReference type="ARBA" id="ARBA00022475"/>
    </source>
</evidence>
<keyword evidence="1" id="KW-0813">Transport</keyword>
<keyword evidence="5" id="KW-1278">Translocase</keyword>
<sequence length="374" mass="42557">MAQLILKNVFKRYDGQKKKMFQKKKENDFAVKDVSYECKDGEFIGILGPSGCGKSTSLRMMAGLEDITAGEMYIGDVLINNLQPKDRNIGLAFEDYALYPPLTVYENLAFNMRAKKKSEPEIKKAIDYVAPLMKIDDLLDMKPPALSGGQKQRVNIARAIVRRPGLLLLDEPLSHLDGKMRQQLRQEIKRMHHEIKCTTIIVTHDQMEAMSLADRIIIMKDGEIQQIGTPLEVYDDPANEFVAGFIGEPPMNLMYSTIERHGDKFMFTFEGSLLQVEVPKRYNKIVKDQMKVTLGVRPVDVLIAKEEVSSTPVPVAVYENLGDERRISVRVGEMLLSMTTPDDVYYEAGQKVQLIFHEERTHLFDPETGDRIRV</sequence>
<evidence type="ECO:0000256" key="1">
    <source>
        <dbReference type="ARBA" id="ARBA00022448"/>
    </source>
</evidence>
<dbReference type="RefSeq" id="WP_109709485.1">
    <property type="nucleotide sequence ID" value="NZ_QGDS01000003.1"/>
</dbReference>
<dbReference type="InterPro" id="IPR027417">
    <property type="entry name" value="P-loop_NTPase"/>
</dbReference>
<gene>
    <name evidence="8" type="ORF">SAMN05216529_103229</name>
</gene>
<dbReference type="GO" id="GO:0055052">
    <property type="term" value="C:ATP-binding cassette (ABC) transporter complex, substrate-binding subunit-containing"/>
    <property type="evidence" value="ECO:0007669"/>
    <property type="project" value="TreeGrafter"/>
</dbReference>
<dbReference type="GO" id="GO:0140359">
    <property type="term" value="F:ABC-type transporter activity"/>
    <property type="evidence" value="ECO:0007669"/>
    <property type="project" value="UniProtKB-ARBA"/>
</dbReference>
<dbReference type="InterPro" id="IPR017871">
    <property type="entry name" value="ABC_transporter-like_CS"/>
</dbReference>
<dbReference type="GO" id="GO:0005524">
    <property type="term" value="F:ATP binding"/>
    <property type="evidence" value="ECO:0007669"/>
    <property type="project" value="UniProtKB-KW"/>
</dbReference>
<evidence type="ECO:0000256" key="3">
    <source>
        <dbReference type="ARBA" id="ARBA00022741"/>
    </source>
</evidence>
<dbReference type="InterPro" id="IPR012340">
    <property type="entry name" value="NA-bd_OB-fold"/>
</dbReference>
<dbReference type="Pfam" id="PF00005">
    <property type="entry name" value="ABC_tran"/>
    <property type="match status" value="1"/>
</dbReference>
<protein>
    <submittedName>
        <fullName evidence="8">Carbohydrate ABC transporter ATP-binding protein, CUT1 family</fullName>
    </submittedName>
</protein>
<evidence type="ECO:0000256" key="4">
    <source>
        <dbReference type="ARBA" id="ARBA00022840"/>
    </source>
</evidence>
<dbReference type="Gene3D" id="2.40.50.140">
    <property type="entry name" value="Nucleic acid-binding proteins"/>
    <property type="match status" value="1"/>
</dbReference>
<dbReference type="SMART" id="SM00382">
    <property type="entry name" value="AAA"/>
    <property type="match status" value="1"/>
</dbReference>
<accession>A0A315ZZ33</accession>
<dbReference type="PANTHER" id="PTHR43875:SF15">
    <property type="entry name" value="TREHALOSE IMPORT ATP-BINDING PROTEIN SUGC"/>
    <property type="match status" value="1"/>
</dbReference>
<dbReference type="InterPro" id="IPR047641">
    <property type="entry name" value="ABC_transpr_MalK/UgpC-like"/>
</dbReference>
<evidence type="ECO:0000259" key="7">
    <source>
        <dbReference type="PROSITE" id="PS50893"/>
    </source>
</evidence>
<dbReference type="SUPFAM" id="SSF52540">
    <property type="entry name" value="P-loop containing nucleoside triphosphate hydrolases"/>
    <property type="match status" value="1"/>
</dbReference>